<feature type="transmembrane region" description="Helical" evidence="1">
    <location>
        <begin position="266"/>
        <end position="288"/>
    </location>
</feature>
<dbReference type="HOGENOM" id="CLU_005027_2_0_1"/>
<dbReference type="PANTHER" id="PTHR12203:SF61">
    <property type="entry name" value="CAPSULE PROTEIN"/>
    <property type="match status" value="1"/>
</dbReference>
<dbReference type="InterPro" id="IPR051091">
    <property type="entry name" value="O-Glucosyltr/Glycosyltrsf_90"/>
</dbReference>
<accession>A0A074XTF5</accession>
<feature type="transmembrane region" description="Helical" evidence="1">
    <location>
        <begin position="300"/>
        <end position="320"/>
    </location>
</feature>
<sequence>MSAFTVFTASSFVSSLVIYVLPNTNATDFDLLSTWICCALLLTVCLSMRSHDVQLQDQRYELLETGSPGSATLPVGWKWGGVLLTALPAVMVVAGVLTNAQASQYWLPGLVVTCSILTYLNGSSDESVSLGHKSNIEISVVEEKPFEVWHHVRFVYAILLSSGVAWILYLSIYIRQEASQQITIGVAFLACMAMIYVTLPKSRIMIKQCSEITKSSGLVNWRPATKLSTKAFLIATVLIAFAPLELQQPFTTVLSGVMQAIRIVSIFYLVSSGSAIVSATSQLAALGLAQALLQQDLSALFAAAFVAISAIAMCVLFMPVSERLPLWASFLVMLAPVLPFAASMLHIPDHTPKLHPIETLYLEGIQQFEEKLLRQSKTPEEAVVEYRRRYQREPPAGFDEWAKLALRKGLVLIDEFDGMTRAFDPFLKLDPPILTKVLAATPRDLDELVEVKIESTEITWTTDRGGSYFGEYLHSWLTADTEYASILPNTTILINTYDEPKTVMPVKILVDGIQEADYEAKIEVVSLGRQDPWSNVTLSCAQSSPARGNTYSTKQTLQFVSSLTESQDLCTHRKFGEQYALLNSPETLRLIHAPLPLWSQAIPSSFQDILFPSPYYEKHWGDYDAKLDSAWDEKHTSIYWAGATTGGHNTASNWRNMQRQRMVLNTMSSTSPHNITLLEQGKYKKSWKQVDANSTSLQNLMNIFIGNVGQCEEPTCSEMKQAFAEKGDLKMSASYAHKYVLDIDGNGFSGRYYRLLRSHSAVVKQTILKEWHDDWLMPWVHFIPLSLEGNEIWEMMRFLGTTERGEEIGADIAKISSEWAGKVLRRVDMELVVLRLVLEYARLFDRT</sequence>
<name>A0A074XTF5_AURPU</name>
<organism evidence="3 4">
    <name type="scientific">Aureobasidium pullulans EXF-150</name>
    <dbReference type="NCBI Taxonomy" id="1043002"/>
    <lineage>
        <taxon>Eukaryota</taxon>
        <taxon>Fungi</taxon>
        <taxon>Dikarya</taxon>
        <taxon>Ascomycota</taxon>
        <taxon>Pezizomycotina</taxon>
        <taxon>Dothideomycetes</taxon>
        <taxon>Dothideomycetidae</taxon>
        <taxon>Dothideales</taxon>
        <taxon>Saccotheciaceae</taxon>
        <taxon>Aureobasidium</taxon>
    </lineage>
</organism>
<dbReference type="AlphaFoldDB" id="A0A074XTF5"/>
<feature type="transmembrane region" description="Helical" evidence="1">
    <location>
        <begin position="154"/>
        <end position="174"/>
    </location>
</feature>
<reference evidence="3 4" key="1">
    <citation type="journal article" date="2014" name="BMC Genomics">
        <title>Genome sequencing of four Aureobasidium pullulans varieties: biotechnological potential, stress tolerance, and description of new species.</title>
        <authorList>
            <person name="Gostin Ar C."/>
            <person name="Ohm R.A."/>
            <person name="Kogej T."/>
            <person name="Sonjak S."/>
            <person name="Turk M."/>
            <person name="Zajc J."/>
            <person name="Zalar P."/>
            <person name="Grube M."/>
            <person name="Sun H."/>
            <person name="Han J."/>
            <person name="Sharma A."/>
            <person name="Chiniquy J."/>
            <person name="Ngan C.Y."/>
            <person name="Lipzen A."/>
            <person name="Barry K."/>
            <person name="Grigoriev I.V."/>
            <person name="Gunde-Cimerman N."/>
        </authorList>
    </citation>
    <scope>NUCLEOTIDE SEQUENCE [LARGE SCALE GENOMIC DNA]</scope>
    <source>
        <strain evidence="3 4">EXF-150</strain>
    </source>
</reference>
<keyword evidence="1" id="KW-1133">Transmembrane helix</keyword>
<keyword evidence="4" id="KW-1185">Reference proteome</keyword>
<dbReference type="RefSeq" id="XP_029764962.1">
    <property type="nucleotide sequence ID" value="XM_029909160.1"/>
</dbReference>
<dbReference type="OrthoDB" id="541052at2759"/>
<dbReference type="Pfam" id="PF05686">
    <property type="entry name" value="Glyco_transf_90"/>
    <property type="match status" value="1"/>
</dbReference>
<dbReference type="InterPro" id="IPR006598">
    <property type="entry name" value="CAP10"/>
</dbReference>
<evidence type="ECO:0000256" key="1">
    <source>
        <dbReference type="SAM" id="Phobius"/>
    </source>
</evidence>
<feature type="domain" description="Glycosyl transferase CAP10" evidence="2">
    <location>
        <begin position="565"/>
        <end position="847"/>
    </location>
</feature>
<dbReference type="PANTHER" id="PTHR12203">
    <property type="entry name" value="KDEL LYS-ASP-GLU-LEU CONTAINING - RELATED"/>
    <property type="match status" value="1"/>
</dbReference>
<keyword evidence="1" id="KW-0472">Membrane</keyword>
<feature type="transmembrane region" description="Helical" evidence="1">
    <location>
        <begin position="326"/>
        <end position="347"/>
    </location>
</feature>
<dbReference type="GeneID" id="40751466"/>
<feature type="transmembrane region" description="Helical" evidence="1">
    <location>
        <begin position="79"/>
        <end position="97"/>
    </location>
</feature>
<dbReference type="Proteomes" id="UP000030706">
    <property type="component" value="Unassembled WGS sequence"/>
</dbReference>
<gene>
    <name evidence="3" type="ORF">M438DRAFT_394363</name>
</gene>
<evidence type="ECO:0000259" key="2">
    <source>
        <dbReference type="SMART" id="SM00672"/>
    </source>
</evidence>
<evidence type="ECO:0000313" key="3">
    <source>
        <dbReference type="EMBL" id="KEQ88775.1"/>
    </source>
</evidence>
<dbReference type="EMBL" id="KL584975">
    <property type="protein sequence ID" value="KEQ88775.1"/>
    <property type="molecule type" value="Genomic_DNA"/>
</dbReference>
<protein>
    <recommendedName>
        <fullName evidence="2">Glycosyl transferase CAP10 domain-containing protein</fullName>
    </recommendedName>
</protein>
<feature type="transmembrane region" description="Helical" evidence="1">
    <location>
        <begin position="31"/>
        <end position="49"/>
    </location>
</feature>
<dbReference type="SMART" id="SM00672">
    <property type="entry name" value="CAP10"/>
    <property type="match status" value="1"/>
</dbReference>
<keyword evidence="1" id="KW-0812">Transmembrane</keyword>
<proteinExistence type="predicted"/>
<evidence type="ECO:0000313" key="4">
    <source>
        <dbReference type="Proteomes" id="UP000030706"/>
    </source>
</evidence>
<feature type="transmembrane region" description="Helical" evidence="1">
    <location>
        <begin position="180"/>
        <end position="199"/>
    </location>
</feature>